<evidence type="ECO:0000313" key="3">
    <source>
        <dbReference type="EMBL" id="MCD9638197.1"/>
    </source>
</evidence>
<proteinExistence type="predicted"/>
<feature type="non-terminal residue" evidence="3">
    <location>
        <position position="71"/>
    </location>
</feature>
<feature type="chain" id="PRO_5045522866" description="Secreted protein" evidence="2">
    <location>
        <begin position="19"/>
        <end position="71"/>
    </location>
</feature>
<accession>A0ABS8UVN0</accession>
<protein>
    <recommendedName>
        <fullName evidence="5">Secreted protein</fullName>
    </recommendedName>
</protein>
<feature type="region of interest" description="Disordered" evidence="1">
    <location>
        <begin position="36"/>
        <end position="71"/>
    </location>
</feature>
<evidence type="ECO:0000256" key="1">
    <source>
        <dbReference type="SAM" id="MobiDB-lite"/>
    </source>
</evidence>
<keyword evidence="2" id="KW-0732">Signal</keyword>
<dbReference type="Proteomes" id="UP000823775">
    <property type="component" value="Unassembled WGS sequence"/>
</dbReference>
<evidence type="ECO:0000256" key="2">
    <source>
        <dbReference type="SAM" id="SignalP"/>
    </source>
</evidence>
<reference evidence="3 4" key="1">
    <citation type="journal article" date="2021" name="BMC Genomics">
        <title>Datura genome reveals duplications of psychoactive alkaloid biosynthetic genes and high mutation rate following tissue culture.</title>
        <authorList>
            <person name="Rajewski A."/>
            <person name="Carter-House D."/>
            <person name="Stajich J."/>
            <person name="Litt A."/>
        </authorList>
    </citation>
    <scope>NUCLEOTIDE SEQUENCE [LARGE SCALE GENOMIC DNA]</scope>
    <source>
        <strain evidence="3">AR-01</strain>
    </source>
</reference>
<sequence>MALRLIPLFILITGFQYCFPPCPTNGSTHDLWESQTHYTFGGPDPGGNSSQWHHFHGSRNDPLSDPDKSSH</sequence>
<dbReference type="EMBL" id="JACEIK010002642">
    <property type="protein sequence ID" value="MCD9638197.1"/>
    <property type="molecule type" value="Genomic_DNA"/>
</dbReference>
<keyword evidence="4" id="KW-1185">Reference proteome</keyword>
<organism evidence="3 4">
    <name type="scientific">Datura stramonium</name>
    <name type="common">Jimsonweed</name>
    <name type="synonym">Common thornapple</name>
    <dbReference type="NCBI Taxonomy" id="4076"/>
    <lineage>
        <taxon>Eukaryota</taxon>
        <taxon>Viridiplantae</taxon>
        <taxon>Streptophyta</taxon>
        <taxon>Embryophyta</taxon>
        <taxon>Tracheophyta</taxon>
        <taxon>Spermatophyta</taxon>
        <taxon>Magnoliopsida</taxon>
        <taxon>eudicotyledons</taxon>
        <taxon>Gunneridae</taxon>
        <taxon>Pentapetalae</taxon>
        <taxon>asterids</taxon>
        <taxon>lamiids</taxon>
        <taxon>Solanales</taxon>
        <taxon>Solanaceae</taxon>
        <taxon>Solanoideae</taxon>
        <taxon>Datureae</taxon>
        <taxon>Datura</taxon>
    </lineage>
</organism>
<feature type="signal peptide" evidence="2">
    <location>
        <begin position="1"/>
        <end position="18"/>
    </location>
</feature>
<comment type="caution">
    <text evidence="3">The sequence shown here is derived from an EMBL/GenBank/DDBJ whole genome shotgun (WGS) entry which is preliminary data.</text>
</comment>
<gene>
    <name evidence="3" type="ORF">HAX54_022020</name>
</gene>
<name>A0ABS8UVN0_DATST</name>
<evidence type="ECO:0008006" key="5">
    <source>
        <dbReference type="Google" id="ProtNLM"/>
    </source>
</evidence>
<evidence type="ECO:0000313" key="4">
    <source>
        <dbReference type="Proteomes" id="UP000823775"/>
    </source>
</evidence>